<comment type="similarity">
    <text evidence="1">In the C-terminal section; belongs to the transposase 35 family.</text>
</comment>
<dbReference type="Pfam" id="PF07282">
    <property type="entry name" value="Cas12f1-like_TNB"/>
    <property type="match status" value="1"/>
</dbReference>
<keyword evidence="5" id="KW-0862">Zinc</keyword>
<dbReference type="RefSeq" id="WP_072915631.1">
    <property type="nucleotide sequence ID" value="NZ_FRAR01000021.1"/>
</dbReference>
<reference evidence="13" key="1">
    <citation type="submission" date="2016-11" db="EMBL/GenBank/DDBJ databases">
        <authorList>
            <person name="Varghese N."/>
            <person name="Submissions S."/>
        </authorList>
    </citation>
    <scope>NUCLEOTIDE SEQUENCE [LARGE SCALE GENOMIC DNA]</scope>
    <source>
        <strain evidence="13">DSM 10349</strain>
    </source>
</reference>
<evidence type="ECO:0000256" key="7">
    <source>
        <dbReference type="ARBA" id="ARBA00023172"/>
    </source>
</evidence>
<evidence type="ECO:0000313" key="13">
    <source>
        <dbReference type="Proteomes" id="UP000183997"/>
    </source>
</evidence>
<feature type="region of interest" description="Disordered" evidence="8">
    <location>
        <begin position="204"/>
        <end position="242"/>
    </location>
</feature>
<feature type="compositionally biased region" description="Basic and acidic residues" evidence="8">
    <location>
        <begin position="214"/>
        <end position="227"/>
    </location>
</feature>
<dbReference type="GO" id="GO:0032196">
    <property type="term" value="P:transposition"/>
    <property type="evidence" value="ECO:0007669"/>
    <property type="project" value="UniProtKB-KW"/>
</dbReference>
<dbReference type="InterPro" id="IPR051399">
    <property type="entry name" value="RNA-guided_DNA_endo/Transpos"/>
</dbReference>
<evidence type="ECO:0000259" key="10">
    <source>
        <dbReference type="Pfam" id="PF07282"/>
    </source>
</evidence>
<keyword evidence="13" id="KW-1185">Reference proteome</keyword>
<proteinExistence type="inferred from homology"/>
<sequence>MYNPKEHRNYKFRIYPTKTQAETLTNWLTLCRLCYNAALADRKNHYLRNKASLTRTKQQTILKLDKDKHPQLKEVHSQVLQEVLLRVEKAYQAFFRRVKAGENPGYPRYKGMGQYNSLTYTQFGEGLGACFKEEKLALAKIGLVKIKLHREIPGKVKTCIIKRETTGKWYAVLSVEEYPVLYSPNWKKTGLDVGIEKLATLSDGEQIPNPKPIQKSEKKVKCAQRDLSRKKKGSKNRDKARQRLAKIHERIRHQRQDYLHKTANYLVWKYGKIVAEDLQIQNMLKNHHLAKSIADAGWGYLFSMLSYKAESAGREFIRVIAHGSSQECSQCGAIVKKDLAERVHRCPHCGLVLDRDHNAAKVLEKRVS</sequence>
<dbReference type="GO" id="GO:0006310">
    <property type="term" value="P:DNA recombination"/>
    <property type="evidence" value="ECO:0007669"/>
    <property type="project" value="UniProtKB-KW"/>
</dbReference>
<feature type="domain" description="Transposase putative helix-turn-helix" evidence="11">
    <location>
        <begin position="8"/>
        <end position="50"/>
    </location>
</feature>
<dbReference type="Proteomes" id="UP000183997">
    <property type="component" value="Unassembled WGS sequence"/>
</dbReference>
<accession>A0A1M6UPA6</accession>
<protein>
    <submittedName>
        <fullName evidence="12">Transposase, IS605 OrfB family, central region</fullName>
    </submittedName>
</protein>
<name>A0A1M6UPA6_9FIRM</name>
<dbReference type="EMBL" id="FRAR01000021">
    <property type="protein sequence ID" value="SHK70991.1"/>
    <property type="molecule type" value="Genomic_DNA"/>
</dbReference>
<keyword evidence="7" id="KW-0233">DNA recombination</keyword>
<comment type="similarity">
    <text evidence="2">In the N-terminal section; belongs to the transposase 2 family.</text>
</comment>
<organism evidence="12 13">
    <name type="scientific">Desulforamulus aeronauticus DSM 10349</name>
    <dbReference type="NCBI Taxonomy" id="1121421"/>
    <lineage>
        <taxon>Bacteria</taxon>
        <taxon>Bacillati</taxon>
        <taxon>Bacillota</taxon>
        <taxon>Clostridia</taxon>
        <taxon>Eubacteriales</taxon>
        <taxon>Peptococcaceae</taxon>
        <taxon>Desulforamulus</taxon>
    </lineage>
</organism>
<feature type="domain" description="Probable transposase IS891/IS1136/IS1341" evidence="9">
    <location>
        <begin position="186"/>
        <end position="286"/>
    </location>
</feature>
<dbReference type="NCBIfam" id="TIGR01766">
    <property type="entry name" value="IS200/IS605 family accessory protein TnpB-like domain"/>
    <property type="match status" value="1"/>
</dbReference>
<evidence type="ECO:0000256" key="4">
    <source>
        <dbReference type="ARBA" id="ARBA00022723"/>
    </source>
</evidence>
<dbReference type="NCBIfam" id="NF040570">
    <property type="entry name" value="guided_TnpB"/>
    <property type="match status" value="1"/>
</dbReference>
<evidence type="ECO:0000256" key="5">
    <source>
        <dbReference type="ARBA" id="ARBA00022833"/>
    </source>
</evidence>
<dbReference type="GO" id="GO:0046872">
    <property type="term" value="F:metal ion binding"/>
    <property type="evidence" value="ECO:0007669"/>
    <property type="project" value="UniProtKB-KW"/>
</dbReference>
<keyword evidence="6" id="KW-0238">DNA-binding</keyword>
<dbReference type="InterPro" id="IPR021027">
    <property type="entry name" value="Transposase_put_HTH"/>
</dbReference>
<dbReference type="Pfam" id="PF01385">
    <property type="entry name" value="OrfB_IS605"/>
    <property type="match status" value="1"/>
</dbReference>
<evidence type="ECO:0000256" key="2">
    <source>
        <dbReference type="ARBA" id="ARBA00011044"/>
    </source>
</evidence>
<keyword evidence="3" id="KW-0815">Transposition</keyword>
<dbReference type="GO" id="GO:0003677">
    <property type="term" value="F:DNA binding"/>
    <property type="evidence" value="ECO:0007669"/>
    <property type="project" value="UniProtKB-KW"/>
</dbReference>
<evidence type="ECO:0000256" key="3">
    <source>
        <dbReference type="ARBA" id="ARBA00022578"/>
    </source>
</evidence>
<dbReference type="AlphaFoldDB" id="A0A1M6UPA6"/>
<dbReference type="InterPro" id="IPR010095">
    <property type="entry name" value="Cas12f1-like_TNB"/>
</dbReference>
<evidence type="ECO:0000259" key="11">
    <source>
        <dbReference type="Pfam" id="PF12323"/>
    </source>
</evidence>
<evidence type="ECO:0000256" key="6">
    <source>
        <dbReference type="ARBA" id="ARBA00023125"/>
    </source>
</evidence>
<keyword evidence="4" id="KW-0479">Metal-binding</keyword>
<feature type="domain" description="Cas12f1-like TNB" evidence="10">
    <location>
        <begin position="298"/>
        <end position="362"/>
    </location>
</feature>
<evidence type="ECO:0000256" key="1">
    <source>
        <dbReference type="ARBA" id="ARBA00008761"/>
    </source>
</evidence>
<dbReference type="Pfam" id="PF12323">
    <property type="entry name" value="HTH_OrfB_IS605"/>
    <property type="match status" value="1"/>
</dbReference>
<evidence type="ECO:0000259" key="9">
    <source>
        <dbReference type="Pfam" id="PF01385"/>
    </source>
</evidence>
<dbReference type="InterPro" id="IPR001959">
    <property type="entry name" value="Transposase"/>
</dbReference>
<dbReference type="OrthoDB" id="1551477at2"/>
<dbReference type="STRING" id="1121421.SAMN02745123_02855"/>
<evidence type="ECO:0000256" key="8">
    <source>
        <dbReference type="SAM" id="MobiDB-lite"/>
    </source>
</evidence>
<dbReference type="PANTHER" id="PTHR30405">
    <property type="entry name" value="TRANSPOSASE"/>
    <property type="match status" value="1"/>
</dbReference>
<gene>
    <name evidence="12" type="ORF">SAMN02745123_02855</name>
</gene>
<dbReference type="PANTHER" id="PTHR30405:SF25">
    <property type="entry name" value="RNA-GUIDED DNA ENDONUCLEASE INSQ-RELATED"/>
    <property type="match status" value="1"/>
</dbReference>
<evidence type="ECO:0000313" key="12">
    <source>
        <dbReference type="EMBL" id="SHK70991.1"/>
    </source>
</evidence>